<proteinExistence type="predicted"/>
<organism evidence="2 3">
    <name type="scientific">Coraliomargarita akajimensis (strain DSM 45221 / IAM 15411 / JCM 23193 / KCTC 12865 / 04OKA010-24)</name>
    <dbReference type="NCBI Taxonomy" id="583355"/>
    <lineage>
        <taxon>Bacteria</taxon>
        <taxon>Pseudomonadati</taxon>
        <taxon>Verrucomicrobiota</taxon>
        <taxon>Opitutia</taxon>
        <taxon>Puniceicoccales</taxon>
        <taxon>Coraliomargaritaceae</taxon>
        <taxon>Coraliomargarita</taxon>
    </lineage>
</organism>
<dbReference type="Proteomes" id="UP000000925">
    <property type="component" value="Chromosome"/>
</dbReference>
<evidence type="ECO:0008006" key="4">
    <source>
        <dbReference type="Google" id="ProtNLM"/>
    </source>
</evidence>
<gene>
    <name evidence="2" type="ordered locus">Caka_0538</name>
</gene>
<keyword evidence="3" id="KW-1185">Reference proteome</keyword>
<dbReference type="KEGG" id="caa:Caka_0538"/>
<evidence type="ECO:0000313" key="2">
    <source>
        <dbReference type="EMBL" id="ADE53563.1"/>
    </source>
</evidence>
<dbReference type="EMBL" id="CP001998">
    <property type="protein sequence ID" value="ADE53563.1"/>
    <property type="molecule type" value="Genomic_DNA"/>
</dbReference>
<dbReference type="RefSeq" id="WP_013042288.1">
    <property type="nucleotide sequence ID" value="NC_014008.1"/>
</dbReference>
<dbReference type="eggNOG" id="COG3525">
    <property type="taxonomic scope" value="Bacteria"/>
</dbReference>
<dbReference type="AlphaFoldDB" id="D5ENQ4"/>
<dbReference type="SUPFAM" id="SSF55545">
    <property type="entry name" value="beta-N-acetylhexosaminidase-like domain"/>
    <property type="match status" value="1"/>
</dbReference>
<accession>D5ENQ4</accession>
<protein>
    <recommendedName>
        <fullName evidence="4">Beta-hexosaminidase bacterial type N-terminal domain-containing protein</fullName>
    </recommendedName>
</protein>
<dbReference type="OrthoDB" id="99887at2"/>
<evidence type="ECO:0000256" key="1">
    <source>
        <dbReference type="ARBA" id="ARBA00022801"/>
    </source>
</evidence>
<evidence type="ECO:0000313" key="3">
    <source>
        <dbReference type="Proteomes" id="UP000000925"/>
    </source>
</evidence>
<name>D5ENQ4_CORAD</name>
<dbReference type="GO" id="GO:0016787">
    <property type="term" value="F:hydrolase activity"/>
    <property type="evidence" value="ECO:0007669"/>
    <property type="project" value="UniProtKB-KW"/>
</dbReference>
<dbReference type="HOGENOM" id="CLU_387689_0_0_0"/>
<reference evidence="2 3" key="1">
    <citation type="journal article" date="2010" name="Stand. Genomic Sci.">
        <title>Complete genome sequence of Coraliomargarita akajimensis type strain (04OKA010-24).</title>
        <authorList>
            <person name="Mavromatis K."/>
            <person name="Abt B."/>
            <person name="Brambilla E."/>
            <person name="Lapidus A."/>
            <person name="Copeland A."/>
            <person name="Deshpande S."/>
            <person name="Nolan M."/>
            <person name="Lucas S."/>
            <person name="Tice H."/>
            <person name="Cheng J.F."/>
            <person name="Han C."/>
            <person name="Detter J.C."/>
            <person name="Woyke T."/>
            <person name="Goodwin L."/>
            <person name="Pitluck S."/>
            <person name="Held B."/>
            <person name="Brettin T."/>
            <person name="Tapia R."/>
            <person name="Ivanova N."/>
            <person name="Mikhailova N."/>
            <person name="Pati A."/>
            <person name="Liolios K."/>
            <person name="Chen A."/>
            <person name="Palaniappan K."/>
            <person name="Land M."/>
            <person name="Hauser L."/>
            <person name="Chang Y.J."/>
            <person name="Jeffries C.D."/>
            <person name="Rohde M."/>
            <person name="Goker M."/>
            <person name="Bristow J."/>
            <person name="Eisen J.A."/>
            <person name="Markowitz V."/>
            <person name="Hugenholtz P."/>
            <person name="Klenk H.P."/>
            <person name="Kyrpides N.C."/>
        </authorList>
    </citation>
    <scope>NUCLEOTIDE SEQUENCE [LARGE SCALE GENOMIC DNA]</scope>
    <source>
        <strain evidence="3">DSM 45221 / IAM 15411 / JCM 23193 / KCTC 12865</strain>
    </source>
</reference>
<dbReference type="STRING" id="583355.Caka_0538"/>
<dbReference type="GO" id="GO:0005975">
    <property type="term" value="P:carbohydrate metabolic process"/>
    <property type="evidence" value="ECO:0007669"/>
    <property type="project" value="UniProtKB-ARBA"/>
</dbReference>
<dbReference type="InterPro" id="IPR029018">
    <property type="entry name" value="Hex-like_dom2"/>
</dbReference>
<keyword evidence="1" id="KW-0378">Hydrolase</keyword>
<sequence>MPIRNFLRTVVFSFGVVLTFHAEASERSTPVEFGLEKLKMQLAEASLDHLAIDWKQSEELSAEAFRLSIESDTVSVVGGDEVGVMYGLLDAAEQLRVHHGELTAVESRAEAPRFPFRAVKFNLPWSAYRHHAVVEPHMETCRDLKFWEHYLDMMAANRFNRLTLWNLHPFPTMFRPTNYPEACSLTDAELAEWQAFWRELFAMAHERGIKTYMVWWNVFVSPEFSKAHGDVAAYSQNLSFFGDGENNELIDQYNRECVTQLINTYPNLDGIGIALGERMYHLDAAEREQWVLDVIVAGMRSADRQVEFIHRAPFTSHAEVTRKGIESLTDWEKPIWVELKFNASHGHSALKLAATHGGEVNPAYWDPAPTNYKMTWMMRNEDFVMLRWGQPDFIRAHIAENGQDYVGGYFTGSETYIPAVEYMQKRDERMDWTYAFERDWLYWKVWGRLLYDPSTPDQAFIDEYQLRYGDQNGEQLYRSMATASQVPLLICSFLRGGNDPSLTAEHLISTQVARYKTTESVFIDLNQLITFPVLDPAFINVRDYVALINEGRDLPAGKVSPLEVADRAEAISREAFELIGPVQRNGTSMDFEIADVEAWAHLARYFALKIRAATALQRFRVMGDASDQKEAIALLEEALESWKQLSLVTDQVYNEVESAKLIWIKEPEQLSWKTFIKDAEFDIEIARKNIPTWKSAVTSKTPDP</sequence>